<dbReference type="PANTHER" id="PTHR21240">
    <property type="entry name" value="2-AMINO-3-CARBOXYLMUCONATE-6-SEMIALDEHYDE DECARBOXYLASE"/>
    <property type="match status" value="1"/>
</dbReference>
<evidence type="ECO:0000256" key="1">
    <source>
        <dbReference type="ARBA" id="ARBA00023239"/>
    </source>
</evidence>
<dbReference type="GO" id="GO:0016787">
    <property type="term" value="F:hydrolase activity"/>
    <property type="evidence" value="ECO:0007669"/>
    <property type="project" value="InterPro"/>
</dbReference>
<reference evidence="3 4" key="1">
    <citation type="submission" date="2016-11" db="EMBL/GenBank/DDBJ databases">
        <authorList>
            <person name="Jaros S."/>
            <person name="Januszkiewicz K."/>
            <person name="Wedrychowicz H."/>
        </authorList>
    </citation>
    <scope>NUCLEOTIDE SEQUENCE [LARGE SCALE GENOMIC DNA]</scope>
    <source>
        <strain evidence="3 4">DSM 17918</strain>
    </source>
</reference>
<keyword evidence="1" id="KW-0456">Lyase</keyword>
<dbReference type="InterPro" id="IPR032466">
    <property type="entry name" value="Metal_Hydrolase"/>
</dbReference>
<dbReference type="PANTHER" id="PTHR21240:SF28">
    <property type="entry name" value="ISO-OROTATE DECARBOXYLASE (EUROFUNG)"/>
    <property type="match status" value="1"/>
</dbReference>
<evidence type="ECO:0000313" key="3">
    <source>
        <dbReference type="EMBL" id="SHF54647.1"/>
    </source>
</evidence>
<feature type="domain" description="Amidohydrolase-related" evidence="2">
    <location>
        <begin position="26"/>
        <end position="280"/>
    </location>
</feature>
<dbReference type="Gene3D" id="3.20.20.140">
    <property type="entry name" value="Metal-dependent hydrolases"/>
    <property type="match status" value="1"/>
</dbReference>
<dbReference type="SUPFAM" id="SSF51556">
    <property type="entry name" value="Metallo-dependent hydrolases"/>
    <property type="match status" value="1"/>
</dbReference>
<dbReference type="GO" id="GO:0016831">
    <property type="term" value="F:carboxy-lyase activity"/>
    <property type="evidence" value="ECO:0007669"/>
    <property type="project" value="InterPro"/>
</dbReference>
<organism evidence="3 4">
    <name type="scientific">Caldanaerobius fijiensis DSM 17918</name>
    <dbReference type="NCBI Taxonomy" id="1121256"/>
    <lineage>
        <taxon>Bacteria</taxon>
        <taxon>Bacillati</taxon>
        <taxon>Bacillota</taxon>
        <taxon>Clostridia</taxon>
        <taxon>Thermoanaerobacterales</taxon>
        <taxon>Thermoanaerobacteraceae</taxon>
        <taxon>Caldanaerobius</taxon>
    </lineage>
</organism>
<dbReference type="InterPro" id="IPR032465">
    <property type="entry name" value="ACMSD"/>
</dbReference>
<dbReference type="AlphaFoldDB" id="A0A1M5CJ76"/>
<dbReference type="CDD" id="cd01292">
    <property type="entry name" value="metallo-dependent_hydrolases"/>
    <property type="match status" value="1"/>
</dbReference>
<keyword evidence="4" id="KW-1185">Reference proteome</keyword>
<dbReference type="Proteomes" id="UP000184088">
    <property type="component" value="Unassembled WGS sequence"/>
</dbReference>
<proteinExistence type="predicted"/>
<evidence type="ECO:0000259" key="2">
    <source>
        <dbReference type="Pfam" id="PF04909"/>
    </source>
</evidence>
<dbReference type="Pfam" id="PF04909">
    <property type="entry name" value="Amidohydro_2"/>
    <property type="match status" value="1"/>
</dbReference>
<sequence>MYYSHNDAILYAKLLERKYARLKNVIDFHAHAFPDKVASKAVANLSKHYSLKIERKGTLKDLINSAKEGGIHHIVVHSTATNPEHVETVNNWIASITGNGIIGFGTIHPDYPFIEKELCRILKLGLKGLKLHPDFQGFYIDDPKMMPIYEMIGSRMPVLFHLGDERLDYSSPRRLARVINNFPHMIIIGAHLGGYARWDEAMEYLIGKNIYIDTSSSLWRLDTKKAVTLIKKHGVEKVLFGTDYPITSHKSELERFMKLKLSTEEKEKILWENGRKLLKLQSTFEQAI</sequence>
<dbReference type="EMBL" id="FQVH01000028">
    <property type="protein sequence ID" value="SHF54647.1"/>
    <property type="molecule type" value="Genomic_DNA"/>
</dbReference>
<protein>
    <recommendedName>
        <fullName evidence="2">Amidohydrolase-related domain-containing protein</fullName>
    </recommendedName>
</protein>
<dbReference type="InterPro" id="IPR006680">
    <property type="entry name" value="Amidohydro-rel"/>
</dbReference>
<dbReference type="GO" id="GO:0019748">
    <property type="term" value="P:secondary metabolic process"/>
    <property type="evidence" value="ECO:0007669"/>
    <property type="project" value="TreeGrafter"/>
</dbReference>
<evidence type="ECO:0000313" key="4">
    <source>
        <dbReference type="Proteomes" id="UP000184088"/>
    </source>
</evidence>
<gene>
    <name evidence="3" type="ORF">SAMN02746089_02138</name>
</gene>
<accession>A0A1M5CJ76</accession>
<dbReference type="GO" id="GO:0005737">
    <property type="term" value="C:cytoplasm"/>
    <property type="evidence" value="ECO:0007669"/>
    <property type="project" value="TreeGrafter"/>
</dbReference>
<name>A0A1M5CJ76_9THEO</name>
<dbReference type="STRING" id="1121256.SAMN02746089_02138"/>